<evidence type="ECO:0000313" key="5">
    <source>
        <dbReference type="EMBL" id="CAL1595255.1"/>
    </source>
</evidence>
<evidence type="ECO:0000256" key="4">
    <source>
        <dbReference type="ARBA" id="ARBA00022729"/>
    </source>
</evidence>
<evidence type="ECO:0000256" key="3">
    <source>
        <dbReference type="ARBA" id="ARBA00022525"/>
    </source>
</evidence>
<dbReference type="Proteomes" id="UP001497482">
    <property type="component" value="Chromosome 20"/>
</dbReference>
<organism evidence="5 6">
    <name type="scientific">Knipowitschia caucasica</name>
    <name type="common">Caucasian dwarf goby</name>
    <name type="synonym">Pomatoschistus caucasicus</name>
    <dbReference type="NCBI Taxonomy" id="637954"/>
    <lineage>
        <taxon>Eukaryota</taxon>
        <taxon>Metazoa</taxon>
        <taxon>Chordata</taxon>
        <taxon>Craniata</taxon>
        <taxon>Vertebrata</taxon>
        <taxon>Euteleostomi</taxon>
        <taxon>Actinopterygii</taxon>
        <taxon>Neopterygii</taxon>
        <taxon>Teleostei</taxon>
        <taxon>Neoteleostei</taxon>
        <taxon>Acanthomorphata</taxon>
        <taxon>Gobiaria</taxon>
        <taxon>Gobiiformes</taxon>
        <taxon>Gobioidei</taxon>
        <taxon>Gobiidae</taxon>
        <taxon>Gobiinae</taxon>
        <taxon>Knipowitschia</taxon>
    </lineage>
</organism>
<dbReference type="GO" id="GO:0005576">
    <property type="term" value="C:extracellular region"/>
    <property type="evidence" value="ECO:0007669"/>
    <property type="project" value="UniProtKB-SubCell"/>
</dbReference>
<comment type="subcellular location">
    <subcellularLocation>
        <location evidence="1">Secreted</location>
    </subcellularLocation>
</comment>
<keyword evidence="3" id="KW-0964">Secreted</keyword>
<dbReference type="AlphaFoldDB" id="A0AAV2L2I3"/>
<comment type="similarity">
    <text evidence="2">Belongs to the IL-17 family.</text>
</comment>
<proteinExistence type="inferred from homology"/>
<dbReference type="InterPro" id="IPR029034">
    <property type="entry name" value="Cystine-knot_cytokine"/>
</dbReference>
<dbReference type="InterPro" id="IPR010345">
    <property type="entry name" value="IL-17_fam"/>
</dbReference>
<sequence>MLSIAVAASAHPCFDENDLEDAARVKLNNHLSQTGFPMQASDVPIKCPVDLYKTGSDLMGRSISPWAIVERKMPGHFPSTYYEAECLCQGCILPDEDGEPHETTCYNSRPVNQTRIFPEEGAV</sequence>
<reference evidence="5 6" key="1">
    <citation type="submission" date="2024-04" db="EMBL/GenBank/DDBJ databases">
        <authorList>
            <person name="Waldvogel A.-M."/>
            <person name="Schoenle A."/>
        </authorList>
    </citation>
    <scope>NUCLEOTIDE SEQUENCE [LARGE SCALE GENOMIC DNA]</scope>
</reference>
<dbReference type="EMBL" id="OZ035842">
    <property type="protein sequence ID" value="CAL1595255.1"/>
    <property type="molecule type" value="Genomic_DNA"/>
</dbReference>
<evidence type="ECO:0000313" key="6">
    <source>
        <dbReference type="Proteomes" id="UP001497482"/>
    </source>
</evidence>
<dbReference type="Gene3D" id="2.10.90.10">
    <property type="entry name" value="Cystine-knot cytokines"/>
    <property type="match status" value="1"/>
</dbReference>
<accession>A0AAV2L2I3</accession>
<dbReference type="Pfam" id="PF06083">
    <property type="entry name" value="IL17"/>
    <property type="match status" value="1"/>
</dbReference>
<evidence type="ECO:0000256" key="2">
    <source>
        <dbReference type="ARBA" id="ARBA00007236"/>
    </source>
</evidence>
<gene>
    <name evidence="5" type="ORF">KC01_LOCUS24088</name>
</gene>
<dbReference type="GO" id="GO:0005125">
    <property type="term" value="F:cytokine activity"/>
    <property type="evidence" value="ECO:0007669"/>
    <property type="project" value="InterPro"/>
</dbReference>
<name>A0AAV2L2I3_KNICA</name>
<protein>
    <submittedName>
        <fullName evidence="5">Uncharacterized protein</fullName>
    </submittedName>
</protein>
<dbReference type="SUPFAM" id="SSF57501">
    <property type="entry name" value="Cystine-knot cytokines"/>
    <property type="match status" value="1"/>
</dbReference>
<keyword evidence="4" id="KW-0732">Signal</keyword>
<evidence type="ECO:0000256" key="1">
    <source>
        <dbReference type="ARBA" id="ARBA00004613"/>
    </source>
</evidence>
<keyword evidence="6" id="KW-1185">Reference proteome</keyword>